<evidence type="ECO:0000256" key="1">
    <source>
        <dbReference type="SAM" id="Phobius"/>
    </source>
</evidence>
<dbReference type="AlphaFoldDB" id="A0A8H8CI04"/>
<feature type="transmembrane region" description="Helical" evidence="1">
    <location>
        <begin position="20"/>
        <end position="40"/>
    </location>
</feature>
<gene>
    <name evidence="2" type="ORF">JR316_008299</name>
</gene>
<accession>A0A8H8CI04</accession>
<keyword evidence="1" id="KW-1133">Transmembrane helix</keyword>
<keyword evidence="1" id="KW-0812">Transmembrane</keyword>
<reference evidence="2" key="1">
    <citation type="submission" date="2021-02" db="EMBL/GenBank/DDBJ databases">
        <title>Psilocybe cubensis genome.</title>
        <authorList>
            <person name="Mckernan K.J."/>
            <person name="Crawford S."/>
            <person name="Trippe A."/>
            <person name="Kane L.T."/>
            <person name="Mclaughlin S."/>
        </authorList>
    </citation>
    <scope>NUCLEOTIDE SEQUENCE [LARGE SCALE GENOMIC DNA]</scope>
    <source>
        <strain evidence="2">MGC-MH-2018</strain>
    </source>
</reference>
<name>A0A8H8CI04_PSICU</name>
<sequence>MPDLTKIVDKAKQYIGLVKLFKILVFGILVFCTTIFGDVIEICRVLNRWVLVQSTKELHKSMVEGVSYEQLREERVRRTFNVKMCSQNRESRVVIEGSIQENTNVTIGELTREHSGVPFALHLRRSRLTQPRSPVLPATELIVPYDV</sequence>
<comment type="caution">
    <text evidence="2">The sequence shown here is derived from an EMBL/GenBank/DDBJ whole genome shotgun (WGS) entry which is preliminary data.</text>
</comment>
<keyword evidence="1" id="KW-0472">Membrane</keyword>
<organism evidence="2">
    <name type="scientific">Psilocybe cubensis</name>
    <name type="common">Psychedelic mushroom</name>
    <name type="synonym">Stropharia cubensis</name>
    <dbReference type="NCBI Taxonomy" id="181762"/>
    <lineage>
        <taxon>Eukaryota</taxon>
        <taxon>Fungi</taxon>
        <taxon>Dikarya</taxon>
        <taxon>Basidiomycota</taxon>
        <taxon>Agaricomycotina</taxon>
        <taxon>Agaricomycetes</taxon>
        <taxon>Agaricomycetidae</taxon>
        <taxon>Agaricales</taxon>
        <taxon>Agaricineae</taxon>
        <taxon>Strophariaceae</taxon>
        <taxon>Psilocybe</taxon>
    </lineage>
</organism>
<protein>
    <submittedName>
        <fullName evidence="2">Uncharacterized protein</fullName>
    </submittedName>
</protein>
<proteinExistence type="predicted"/>
<dbReference type="EMBL" id="JAFIQS010000008">
    <property type="protein sequence ID" value="KAG5166218.1"/>
    <property type="molecule type" value="Genomic_DNA"/>
</dbReference>
<evidence type="ECO:0000313" key="2">
    <source>
        <dbReference type="EMBL" id="KAG5166218.1"/>
    </source>
</evidence>